<accession>A0A382H132</accession>
<evidence type="ECO:0000313" key="1">
    <source>
        <dbReference type="EMBL" id="SVB80872.1"/>
    </source>
</evidence>
<feature type="non-terminal residue" evidence="1">
    <location>
        <position position="1"/>
    </location>
</feature>
<sequence>LMKFMMLIKIKDQQLKRKRTCIKWQSQIKLLHILDG</sequence>
<name>A0A382H132_9ZZZZ</name>
<organism evidence="1">
    <name type="scientific">marine metagenome</name>
    <dbReference type="NCBI Taxonomy" id="408172"/>
    <lineage>
        <taxon>unclassified sequences</taxon>
        <taxon>metagenomes</taxon>
        <taxon>ecological metagenomes</taxon>
    </lineage>
</organism>
<dbReference type="AlphaFoldDB" id="A0A382H132"/>
<gene>
    <name evidence="1" type="ORF">METZ01_LOCUS233726</name>
</gene>
<feature type="non-terminal residue" evidence="1">
    <location>
        <position position="36"/>
    </location>
</feature>
<proteinExistence type="predicted"/>
<reference evidence="1" key="1">
    <citation type="submission" date="2018-05" db="EMBL/GenBank/DDBJ databases">
        <authorList>
            <person name="Lanie J.A."/>
            <person name="Ng W.-L."/>
            <person name="Kazmierczak K.M."/>
            <person name="Andrzejewski T.M."/>
            <person name="Davidsen T.M."/>
            <person name="Wayne K.J."/>
            <person name="Tettelin H."/>
            <person name="Glass J.I."/>
            <person name="Rusch D."/>
            <person name="Podicherti R."/>
            <person name="Tsui H.-C.T."/>
            <person name="Winkler M.E."/>
        </authorList>
    </citation>
    <scope>NUCLEOTIDE SEQUENCE</scope>
</reference>
<protein>
    <submittedName>
        <fullName evidence="1">Uncharacterized protein</fullName>
    </submittedName>
</protein>
<dbReference type="EMBL" id="UINC01058520">
    <property type="protein sequence ID" value="SVB80872.1"/>
    <property type="molecule type" value="Genomic_DNA"/>
</dbReference>